<evidence type="ECO:0000256" key="1">
    <source>
        <dbReference type="ARBA" id="ARBA00010211"/>
    </source>
</evidence>
<gene>
    <name evidence="4" type="ORF">LTR84_009886</name>
</gene>
<dbReference type="InterPro" id="IPR036663">
    <property type="entry name" value="Fumarylacetoacetase_C_sf"/>
</dbReference>
<evidence type="ECO:0000259" key="3">
    <source>
        <dbReference type="Pfam" id="PF01557"/>
    </source>
</evidence>
<protein>
    <recommendedName>
        <fullName evidence="3">Fumarylacetoacetase-like C-terminal domain-containing protein</fullName>
    </recommendedName>
</protein>
<evidence type="ECO:0000313" key="5">
    <source>
        <dbReference type="Proteomes" id="UP001358417"/>
    </source>
</evidence>
<evidence type="ECO:0000313" key="4">
    <source>
        <dbReference type="EMBL" id="KAK5060002.1"/>
    </source>
</evidence>
<dbReference type="GO" id="GO:0003824">
    <property type="term" value="F:catalytic activity"/>
    <property type="evidence" value="ECO:0007669"/>
    <property type="project" value="InterPro"/>
</dbReference>
<dbReference type="GO" id="GO:0046872">
    <property type="term" value="F:metal ion binding"/>
    <property type="evidence" value="ECO:0007669"/>
    <property type="project" value="UniProtKB-KW"/>
</dbReference>
<dbReference type="Gene3D" id="3.90.850.10">
    <property type="entry name" value="Fumarylacetoacetase-like, C-terminal domain"/>
    <property type="match status" value="1"/>
</dbReference>
<dbReference type="EMBL" id="JAVRRD010000004">
    <property type="protein sequence ID" value="KAK5060002.1"/>
    <property type="molecule type" value="Genomic_DNA"/>
</dbReference>
<comment type="caution">
    <text evidence="4">The sequence shown here is derived from an EMBL/GenBank/DDBJ whole genome shotgun (WGS) entry which is preliminary data.</text>
</comment>
<reference evidence="4 5" key="1">
    <citation type="submission" date="2023-08" db="EMBL/GenBank/DDBJ databases">
        <title>Black Yeasts Isolated from many extreme environments.</title>
        <authorList>
            <person name="Coleine C."/>
            <person name="Stajich J.E."/>
            <person name="Selbmann L."/>
        </authorList>
    </citation>
    <scope>NUCLEOTIDE SEQUENCE [LARGE SCALE GENOMIC DNA]</scope>
    <source>
        <strain evidence="4 5">CCFEE 5792</strain>
    </source>
</reference>
<dbReference type="PANTHER" id="PTHR42796">
    <property type="entry name" value="FUMARYLACETOACETATE HYDROLASE DOMAIN-CONTAINING PROTEIN 2A-RELATED"/>
    <property type="match status" value="1"/>
</dbReference>
<dbReference type="Proteomes" id="UP001358417">
    <property type="component" value="Unassembled WGS sequence"/>
</dbReference>
<dbReference type="PANTHER" id="PTHR42796:SF4">
    <property type="entry name" value="FUMARYLACETOACETATE HYDROLASE DOMAIN-CONTAINING PROTEIN 2A"/>
    <property type="match status" value="1"/>
</dbReference>
<comment type="similarity">
    <text evidence="1">Belongs to the FAH family.</text>
</comment>
<keyword evidence="5" id="KW-1185">Reference proteome</keyword>
<name>A0AAV9NJK9_9EURO</name>
<dbReference type="Pfam" id="PF01557">
    <property type="entry name" value="FAA_hydrolase"/>
    <property type="match status" value="1"/>
</dbReference>
<dbReference type="InterPro" id="IPR011234">
    <property type="entry name" value="Fumarylacetoacetase-like_C"/>
</dbReference>
<organism evidence="4 5">
    <name type="scientific">Exophiala bonariae</name>
    <dbReference type="NCBI Taxonomy" id="1690606"/>
    <lineage>
        <taxon>Eukaryota</taxon>
        <taxon>Fungi</taxon>
        <taxon>Dikarya</taxon>
        <taxon>Ascomycota</taxon>
        <taxon>Pezizomycotina</taxon>
        <taxon>Eurotiomycetes</taxon>
        <taxon>Chaetothyriomycetidae</taxon>
        <taxon>Chaetothyriales</taxon>
        <taxon>Herpotrichiellaceae</taxon>
        <taxon>Exophiala</taxon>
    </lineage>
</organism>
<dbReference type="GeneID" id="89978044"/>
<feature type="domain" description="Fumarylacetoacetase-like C-terminal" evidence="3">
    <location>
        <begin position="124"/>
        <end position="330"/>
    </location>
</feature>
<dbReference type="SUPFAM" id="SSF56529">
    <property type="entry name" value="FAH"/>
    <property type="match status" value="1"/>
</dbReference>
<proteinExistence type="inferred from homology"/>
<dbReference type="GO" id="GO:0044281">
    <property type="term" value="P:small molecule metabolic process"/>
    <property type="evidence" value="ECO:0007669"/>
    <property type="project" value="UniProtKB-ARBA"/>
</dbReference>
<keyword evidence="2" id="KW-0479">Metal-binding</keyword>
<dbReference type="InterPro" id="IPR051121">
    <property type="entry name" value="FAH"/>
</dbReference>
<dbReference type="RefSeq" id="XP_064709823.1">
    <property type="nucleotide sequence ID" value="XM_064853424.1"/>
</dbReference>
<sequence length="337" mass="35467">MGSIQPENTAAVPFTLATFDGNATMGKKKQTRSAIGVNGSYYDLAALLKSTLDGQEGLDLDQYSTTLAIFEEWQNTSPTLSLLAGKIASGEVKANPIISTGNGAASTGVGTPNLLAPIIYPAKLLAVGANYTGHLAEMGLPVEKWTPMPFFTRPPTTSMVGPGESVIIPESTKQFDWECELAVVVGARLRHASIAEAAAGIAGYTIGLDMSCRDLIVAGRGLGTDLMRGKAQDTMAPVGPHVVPAAYVGNIDEKRITLDVNGKRMMDASTSEMIYKCDEILSIMSQNVTLEPGDVIFTGSPAGTAGAHGDCWLKPGDRIRAEIEDVGVLNIVIRGKP</sequence>
<evidence type="ECO:0000256" key="2">
    <source>
        <dbReference type="ARBA" id="ARBA00022723"/>
    </source>
</evidence>
<dbReference type="AlphaFoldDB" id="A0AAV9NJK9"/>
<accession>A0AAV9NJK9</accession>